<dbReference type="Gene3D" id="3.30.1950.10">
    <property type="entry name" value="wza like domain"/>
    <property type="match status" value="1"/>
</dbReference>
<dbReference type="GO" id="GO:0015159">
    <property type="term" value="F:polysaccharide transmembrane transporter activity"/>
    <property type="evidence" value="ECO:0007669"/>
    <property type="project" value="InterPro"/>
</dbReference>
<accession>A0A917I221</accession>
<comment type="caution">
    <text evidence="4">The sequence shown here is derived from an EMBL/GenBank/DDBJ whole genome shotgun (WGS) entry which is preliminary data.</text>
</comment>
<reference evidence="4" key="1">
    <citation type="journal article" date="2014" name="Int. J. Syst. Evol. Microbiol.">
        <title>Complete genome sequence of Corynebacterium casei LMG S-19264T (=DSM 44701T), isolated from a smear-ripened cheese.</title>
        <authorList>
            <consortium name="US DOE Joint Genome Institute (JGI-PGF)"/>
            <person name="Walter F."/>
            <person name="Albersmeier A."/>
            <person name="Kalinowski J."/>
            <person name="Ruckert C."/>
        </authorList>
    </citation>
    <scope>NUCLEOTIDE SEQUENCE</scope>
    <source>
        <strain evidence="4">CGMCC 1.15763</strain>
    </source>
</reference>
<dbReference type="InterPro" id="IPR049712">
    <property type="entry name" value="Poly_export"/>
</dbReference>
<proteinExistence type="predicted"/>
<feature type="transmembrane region" description="Helical" evidence="2">
    <location>
        <begin position="220"/>
        <end position="241"/>
    </location>
</feature>
<dbReference type="PANTHER" id="PTHR33619">
    <property type="entry name" value="POLYSACCHARIDE EXPORT PROTEIN GFCE-RELATED"/>
    <property type="match status" value="1"/>
</dbReference>
<evidence type="ECO:0000256" key="2">
    <source>
        <dbReference type="SAM" id="Phobius"/>
    </source>
</evidence>
<feature type="domain" description="Polysaccharide export protein N-terminal" evidence="3">
    <location>
        <begin position="18"/>
        <end position="114"/>
    </location>
</feature>
<evidence type="ECO:0000259" key="3">
    <source>
        <dbReference type="Pfam" id="PF02563"/>
    </source>
</evidence>
<keyword evidence="4" id="KW-0762">Sugar transport</keyword>
<keyword evidence="2" id="KW-0812">Transmembrane</keyword>
<protein>
    <submittedName>
        <fullName evidence="4">Sugar transporter</fullName>
    </submittedName>
</protein>
<keyword evidence="1" id="KW-0732">Signal</keyword>
<keyword evidence="2" id="KW-1133">Transmembrane helix</keyword>
<evidence type="ECO:0000256" key="1">
    <source>
        <dbReference type="ARBA" id="ARBA00022729"/>
    </source>
</evidence>
<evidence type="ECO:0000313" key="5">
    <source>
        <dbReference type="Proteomes" id="UP000633278"/>
    </source>
</evidence>
<dbReference type="AlphaFoldDB" id="A0A917I221"/>
<sequence length="244" mass="27456">MYLNGDPTTKTTIKKINDAPYRLQVDDVISIDIKSEKNEKLVAFFKKNVRTTNTVNNNTDQGYSNQDERIEGYSVSKHGTIRLPYIGEMNVLGYTTKEVRLKLEQEILKYFKDLGDIFVSVDLTGIKYTIIGEVESTGPKVIFQNRITIFDAVSFAGDIPLTGDKKNIEVWRNSPSGPKRYLIDLTEASAFDSEVFYILPNDIINVKPLKQKSWGTGTTGLQSLTTIISVFSLVTTTILLVRNL</sequence>
<dbReference type="Proteomes" id="UP000633278">
    <property type="component" value="Unassembled WGS sequence"/>
</dbReference>
<evidence type="ECO:0000313" key="4">
    <source>
        <dbReference type="EMBL" id="GGH02629.1"/>
    </source>
</evidence>
<dbReference type="EMBL" id="BMJW01000003">
    <property type="protein sequence ID" value="GGH02629.1"/>
    <property type="molecule type" value="Genomic_DNA"/>
</dbReference>
<organism evidence="4 5">
    <name type="scientific">Polaribacter pacificus</name>
    <dbReference type="NCBI Taxonomy" id="1775173"/>
    <lineage>
        <taxon>Bacteria</taxon>
        <taxon>Pseudomonadati</taxon>
        <taxon>Bacteroidota</taxon>
        <taxon>Flavobacteriia</taxon>
        <taxon>Flavobacteriales</taxon>
        <taxon>Flavobacteriaceae</taxon>
    </lineage>
</organism>
<reference evidence="4" key="2">
    <citation type="submission" date="2020-09" db="EMBL/GenBank/DDBJ databases">
        <authorList>
            <person name="Sun Q."/>
            <person name="Zhou Y."/>
        </authorList>
    </citation>
    <scope>NUCLEOTIDE SEQUENCE</scope>
    <source>
        <strain evidence="4">CGMCC 1.15763</strain>
    </source>
</reference>
<dbReference type="InterPro" id="IPR003715">
    <property type="entry name" value="Poly_export_N"/>
</dbReference>
<dbReference type="PANTHER" id="PTHR33619:SF3">
    <property type="entry name" value="POLYSACCHARIDE EXPORT PROTEIN GFCE-RELATED"/>
    <property type="match status" value="1"/>
</dbReference>
<keyword evidence="5" id="KW-1185">Reference proteome</keyword>
<keyword evidence="4" id="KW-0813">Transport</keyword>
<name>A0A917I221_9FLAO</name>
<dbReference type="Pfam" id="PF02563">
    <property type="entry name" value="Poly_export"/>
    <property type="match status" value="1"/>
</dbReference>
<keyword evidence="2" id="KW-0472">Membrane</keyword>
<gene>
    <name evidence="4" type="primary">wza</name>
    <name evidence="4" type="ORF">GCM10011416_21810</name>
</gene>